<dbReference type="Proteomes" id="UP000631300">
    <property type="component" value="Unassembled WGS sequence"/>
</dbReference>
<evidence type="ECO:0000313" key="3">
    <source>
        <dbReference type="Proteomes" id="UP000631300"/>
    </source>
</evidence>
<keyword evidence="3" id="KW-1185">Reference proteome</keyword>
<evidence type="ECO:0000256" key="1">
    <source>
        <dbReference type="SAM" id="SignalP"/>
    </source>
</evidence>
<dbReference type="RefSeq" id="WP_189406289.1">
    <property type="nucleotide sequence ID" value="NZ_BMXP01000004.1"/>
</dbReference>
<accession>A0A918JMJ0</accession>
<organism evidence="2 3">
    <name type="scientific">Alteromonas halophila</name>
    <dbReference type="NCBI Taxonomy" id="516698"/>
    <lineage>
        <taxon>Bacteria</taxon>
        <taxon>Pseudomonadati</taxon>
        <taxon>Pseudomonadota</taxon>
        <taxon>Gammaproteobacteria</taxon>
        <taxon>Alteromonadales</taxon>
        <taxon>Alteromonadaceae</taxon>
        <taxon>Alteromonas/Salinimonas group</taxon>
        <taxon>Alteromonas</taxon>
    </lineage>
</organism>
<comment type="caution">
    <text evidence="2">The sequence shown here is derived from an EMBL/GenBank/DDBJ whole genome shotgun (WGS) entry which is preliminary data.</text>
</comment>
<name>A0A918JMJ0_9ALTE</name>
<reference evidence="2" key="1">
    <citation type="journal article" date="2014" name="Int. J. Syst. Evol. Microbiol.">
        <title>Complete genome sequence of Corynebacterium casei LMG S-19264T (=DSM 44701T), isolated from a smear-ripened cheese.</title>
        <authorList>
            <consortium name="US DOE Joint Genome Institute (JGI-PGF)"/>
            <person name="Walter F."/>
            <person name="Albersmeier A."/>
            <person name="Kalinowski J."/>
            <person name="Ruckert C."/>
        </authorList>
    </citation>
    <scope>NUCLEOTIDE SEQUENCE</scope>
    <source>
        <strain evidence="2">KCTC 22164</strain>
    </source>
</reference>
<keyword evidence="1" id="KW-0732">Signal</keyword>
<gene>
    <name evidence="2" type="ORF">GCM10007391_21410</name>
</gene>
<reference evidence="2" key="2">
    <citation type="submission" date="2020-09" db="EMBL/GenBank/DDBJ databases">
        <authorList>
            <person name="Sun Q."/>
            <person name="Kim S."/>
        </authorList>
    </citation>
    <scope>NUCLEOTIDE SEQUENCE</scope>
    <source>
        <strain evidence="2">KCTC 22164</strain>
    </source>
</reference>
<protein>
    <recommendedName>
        <fullName evidence="4">PEP-CTERM sorting domain-containing protein</fullName>
    </recommendedName>
</protein>
<dbReference type="AlphaFoldDB" id="A0A918JMJ0"/>
<evidence type="ECO:0000313" key="2">
    <source>
        <dbReference type="EMBL" id="GGW87250.1"/>
    </source>
</evidence>
<evidence type="ECO:0008006" key="4">
    <source>
        <dbReference type="Google" id="ProtNLM"/>
    </source>
</evidence>
<feature type="signal peptide" evidence="1">
    <location>
        <begin position="1"/>
        <end position="22"/>
    </location>
</feature>
<dbReference type="EMBL" id="BMXP01000004">
    <property type="protein sequence ID" value="GGW87250.1"/>
    <property type="molecule type" value="Genomic_DNA"/>
</dbReference>
<proteinExistence type="predicted"/>
<sequence length="260" mass="27473">MAGIYKKILPLAVLLASGGANAALIYDADATPDAIFGSGNTNGSYTIDRNNGIELALRGKLRHDASGAPQNIFNSNGDGTYSFAPGVGPSQSFPTAEWSFEWSINTDFEGQSGLVLSDLTYQLGLDMDPSMGTSFTMFDLINGAPCYDHSLGTNSTANESGIETNCGAATAASDYASNISTYNVAQNSWKPHWFISPFDPTVDGTYDFYLTAFDGNNNALASTNIQIIVGQGGTTNVPAPLPVFLMASGLLGMLFARKRK</sequence>
<feature type="chain" id="PRO_5038009672" description="PEP-CTERM sorting domain-containing protein" evidence="1">
    <location>
        <begin position="23"/>
        <end position="260"/>
    </location>
</feature>